<accession>A0A062URK0</accession>
<dbReference type="OrthoDB" id="5242510at2"/>
<name>A0A062URK0_9PROT</name>
<dbReference type="Pfam" id="PF11927">
    <property type="entry name" value="HODM_asu-like"/>
    <property type="match status" value="1"/>
</dbReference>
<dbReference type="AlphaFoldDB" id="A0A062URK0"/>
<dbReference type="PATRIC" id="fig|1280947.3.peg.131"/>
<keyword evidence="2" id="KW-1185">Reference proteome</keyword>
<reference evidence="1 2" key="1">
    <citation type="journal article" date="2014" name="Antonie Van Leeuwenhoek">
        <title>Hyphomonas beringensis sp. nov. and Hyphomonas chukchiensis sp. nov., isolated from surface seawater of the Bering Sea and Chukchi Sea.</title>
        <authorList>
            <person name="Li C."/>
            <person name="Lai Q."/>
            <person name="Li G."/>
            <person name="Dong C."/>
            <person name="Wang J."/>
            <person name="Liao Y."/>
            <person name="Shao Z."/>
        </authorList>
    </citation>
    <scope>NUCLEOTIDE SEQUENCE [LARGE SCALE GENOMIC DNA]</scope>
    <source>
        <strain evidence="1 2">BH-BN04-4</strain>
    </source>
</reference>
<dbReference type="RefSeq" id="WP_051614560.1">
    <property type="nucleotide sequence ID" value="NZ_AWFG01000001.1"/>
</dbReference>
<evidence type="ECO:0000313" key="2">
    <source>
        <dbReference type="Proteomes" id="UP000027190"/>
    </source>
</evidence>
<sequence length="272" mass="29398">MRIPPYLPYLAGPPSLAPGLAPIDTERWLVPDTEAAAWLPAKTVLMRTHRDLVFADTGIPAVIEELAGAVLAVTGMGEDIWESPLEMAAARVSDDFCLLMPNADGLWTLRAASLVAPTFWSLADKIGEPLTGLHGPVPNANPGLVNRIARMFDGLRPGHVLERFNWTVQAGSSRFTPSSEPLKAMARTAPEDAALELLHLRVERQTISKLPETGAVVFTIRVCIDPLSAALPDAAHRQAFEAAWDGIDPALADYKGWPDHDRLVRAALAQLA</sequence>
<proteinExistence type="predicted"/>
<dbReference type="STRING" id="1280947.HY30_00680"/>
<evidence type="ECO:0000313" key="1">
    <source>
        <dbReference type="EMBL" id="KCZ60881.1"/>
    </source>
</evidence>
<dbReference type="InterPro" id="IPR021848">
    <property type="entry name" value="HODM_asu-like"/>
</dbReference>
<protein>
    <recommendedName>
        <fullName evidence="3">DUF3445 domain-containing protein</fullName>
    </recommendedName>
</protein>
<dbReference type="Proteomes" id="UP000027190">
    <property type="component" value="Unassembled WGS sequence"/>
</dbReference>
<gene>
    <name evidence="1" type="ORF">HY30_00680</name>
</gene>
<dbReference type="eggNOG" id="ENOG502Z7ZS">
    <property type="taxonomic scope" value="Bacteria"/>
</dbReference>
<evidence type="ECO:0008006" key="3">
    <source>
        <dbReference type="Google" id="ProtNLM"/>
    </source>
</evidence>
<comment type="caution">
    <text evidence="1">The sequence shown here is derived from an EMBL/GenBank/DDBJ whole genome shotgun (WGS) entry which is preliminary data.</text>
</comment>
<dbReference type="EMBL" id="AWFG01000001">
    <property type="protein sequence ID" value="KCZ60881.1"/>
    <property type="molecule type" value="Genomic_DNA"/>
</dbReference>
<organism evidence="1 2">
    <name type="scientific">Hyphomonas chukchiensis</name>
    <dbReference type="NCBI Taxonomy" id="1280947"/>
    <lineage>
        <taxon>Bacteria</taxon>
        <taxon>Pseudomonadati</taxon>
        <taxon>Pseudomonadota</taxon>
        <taxon>Alphaproteobacteria</taxon>
        <taxon>Hyphomonadales</taxon>
        <taxon>Hyphomonadaceae</taxon>
        <taxon>Hyphomonas</taxon>
    </lineage>
</organism>